<proteinExistence type="predicted"/>
<evidence type="ECO:0000256" key="10">
    <source>
        <dbReference type="PROSITE-ProRule" id="PRU00781"/>
    </source>
</evidence>
<keyword evidence="5 9" id="KW-0863">Zinc-finger</keyword>
<dbReference type="SMART" id="SM00064">
    <property type="entry name" value="FYVE"/>
    <property type="match status" value="1"/>
</dbReference>
<dbReference type="InterPro" id="IPR027484">
    <property type="entry name" value="PInositol-4-P-5-kinase_N"/>
</dbReference>
<evidence type="ECO:0000313" key="16">
    <source>
        <dbReference type="Proteomes" id="UP000187209"/>
    </source>
</evidence>
<evidence type="ECO:0000256" key="5">
    <source>
        <dbReference type="ARBA" id="ARBA00022771"/>
    </source>
</evidence>
<gene>
    <name evidence="15" type="ORF">SteCoe_26848</name>
    <name evidence="14" type="ORF">SteCoe_33819</name>
</gene>
<dbReference type="Gene3D" id="3.30.800.10">
    <property type="entry name" value="Phosphatidylinositol Phosphate Kinase II Beta"/>
    <property type="match status" value="1"/>
</dbReference>
<keyword evidence="7" id="KW-0862">Zinc</keyword>
<dbReference type="InterPro" id="IPR013083">
    <property type="entry name" value="Znf_RING/FYVE/PHD"/>
</dbReference>
<keyword evidence="2 10" id="KW-0808">Transferase</keyword>
<evidence type="ECO:0000313" key="15">
    <source>
        <dbReference type="EMBL" id="OMJ74259.1"/>
    </source>
</evidence>
<evidence type="ECO:0000256" key="6">
    <source>
        <dbReference type="ARBA" id="ARBA00022777"/>
    </source>
</evidence>
<evidence type="ECO:0000256" key="7">
    <source>
        <dbReference type="ARBA" id="ARBA00022833"/>
    </source>
</evidence>
<keyword evidence="3" id="KW-0479">Metal-binding</keyword>
<dbReference type="InterPro" id="IPR011011">
    <property type="entry name" value="Znf_FYVE_PHD"/>
</dbReference>
<dbReference type="Gene3D" id="3.30.810.10">
    <property type="entry name" value="2-Layer Sandwich"/>
    <property type="match status" value="1"/>
</dbReference>
<dbReference type="InterPro" id="IPR017455">
    <property type="entry name" value="Znf_FYVE-rel"/>
</dbReference>
<protein>
    <recommendedName>
        <fullName evidence="1">1-phosphatidylinositol-3-phosphate 5-kinase</fullName>
        <ecNumber evidence="1">2.7.1.150</ecNumber>
    </recommendedName>
</protein>
<dbReference type="InterPro" id="IPR002498">
    <property type="entry name" value="PInositol-4-P-4/5-kinase_core"/>
</dbReference>
<evidence type="ECO:0000256" key="2">
    <source>
        <dbReference type="ARBA" id="ARBA00022679"/>
    </source>
</evidence>
<dbReference type="PANTHER" id="PTHR45748">
    <property type="entry name" value="1-PHOSPHATIDYLINOSITOL 3-PHOSPHATE 5-KINASE-RELATED"/>
    <property type="match status" value="1"/>
</dbReference>
<dbReference type="OrthoDB" id="312434at2759"/>
<dbReference type="Gene3D" id="3.50.7.10">
    <property type="entry name" value="GroEL"/>
    <property type="match status" value="1"/>
</dbReference>
<dbReference type="PANTHER" id="PTHR45748:SF7">
    <property type="entry name" value="1-PHOSPHATIDYLINOSITOL 3-PHOSPHATE 5-KINASE-RELATED"/>
    <property type="match status" value="1"/>
</dbReference>
<keyword evidence="6 10" id="KW-0418">Kinase</keyword>
<name>A0A1R2BBV4_9CILI</name>
<evidence type="ECO:0000256" key="4">
    <source>
        <dbReference type="ARBA" id="ARBA00022741"/>
    </source>
</evidence>
<feature type="domain" description="PIPK" evidence="13">
    <location>
        <begin position="817"/>
        <end position="1136"/>
    </location>
</feature>
<dbReference type="EMBL" id="MPUH01000763">
    <property type="protein sequence ID" value="OMJ74259.1"/>
    <property type="molecule type" value="Genomic_DNA"/>
</dbReference>
<dbReference type="GO" id="GO:0005524">
    <property type="term" value="F:ATP binding"/>
    <property type="evidence" value="ECO:0007669"/>
    <property type="project" value="UniProtKB-UniRule"/>
</dbReference>
<keyword evidence="8 10" id="KW-0067">ATP-binding</keyword>
<dbReference type="PROSITE" id="PS50178">
    <property type="entry name" value="ZF_FYVE"/>
    <property type="match status" value="1"/>
</dbReference>
<dbReference type="InterPro" id="IPR044769">
    <property type="entry name" value="PIKfyve_PIPKc"/>
</dbReference>
<dbReference type="GO" id="GO:0010008">
    <property type="term" value="C:endosome membrane"/>
    <property type="evidence" value="ECO:0007669"/>
    <property type="project" value="TreeGrafter"/>
</dbReference>
<dbReference type="InterPro" id="IPR027483">
    <property type="entry name" value="PInositol-4-P-4/5-kinase_C_sf"/>
</dbReference>
<dbReference type="Pfam" id="PF01363">
    <property type="entry name" value="FYVE"/>
    <property type="match status" value="1"/>
</dbReference>
<evidence type="ECO:0000313" key="14">
    <source>
        <dbReference type="EMBL" id="OMJ68661.1"/>
    </source>
</evidence>
<dbReference type="Proteomes" id="UP000187209">
    <property type="component" value="Unassembled WGS sequence"/>
</dbReference>
<evidence type="ECO:0000259" key="13">
    <source>
        <dbReference type="PROSITE" id="PS51455"/>
    </source>
</evidence>
<dbReference type="AlphaFoldDB" id="A0A1R2BBV4"/>
<evidence type="ECO:0000256" key="3">
    <source>
        <dbReference type="ARBA" id="ARBA00022723"/>
    </source>
</evidence>
<dbReference type="Pfam" id="PF00118">
    <property type="entry name" value="Cpn60_TCP1"/>
    <property type="match status" value="1"/>
</dbReference>
<evidence type="ECO:0000256" key="11">
    <source>
        <dbReference type="SAM" id="MobiDB-lite"/>
    </source>
</evidence>
<organism evidence="15 16">
    <name type="scientific">Stentor coeruleus</name>
    <dbReference type="NCBI Taxonomy" id="5963"/>
    <lineage>
        <taxon>Eukaryota</taxon>
        <taxon>Sar</taxon>
        <taxon>Alveolata</taxon>
        <taxon>Ciliophora</taxon>
        <taxon>Postciliodesmatophora</taxon>
        <taxon>Heterotrichea</taxon>
        <taxon>Heterotrichida</taxon>
        <taxon>Stentoridae</taxon>
        <taxon>Stentor</taxon>
    </lineage>
</organism>
<evidence type="ECO:0000256" key="8">
    <source>
        <dbReference type="ARBA" id="ARBA00022840"/>
    </source>
</evidence>
<dbReference type="InterPro" id="IPR002423">
    <property type="entry name" value="Cpn60/GroEL/TCP-1"/>
</dbReference>
<comment type="caution">
    <text evidence="15">The sequence shown here is derived from an EMBL/GenBank/DDBJ whole genome shotgun (WGS) entry which is preliminary data.</text>
</comment>
<accession>A0A1R2BBV4</accession>
<feature type="domain" description="FYVE-type" evidence="12">
    <location>
        <begin position="16"/>
        <end position="74"/>
    </location>
</feature>
<dbReference type="InterPro" id="IPR027409">
    <property type="entry name" value="GroEL-like_apical_dom_sf"/>
</dbReference>
<dbReference type="GO" id="GO:0000285">
    <property type="term" value="F:1-phosphatidylinositol-3-phosphate 5-kinase activity"/>
    <property type="evidence" value="ECO:0007669"/>
    <property type="project" value="UniProtKB-EC"/>
</dbReference>
<dbReference type="InterPro" id="IPR000306">
    <property type="entry name" value="Znf_FYVE"/>
</dbReference>
<dbReference type="GO" id="GO:0046854">
    <property type="term" value="P:phosphatidylinositol phosphate biosynthetic process"/>
    <property type="evidence" value="ECO:0007669"/>
    <property type="project" value="TreeGrafter"/>
</dbReference>
<dbReference type="PROSITE" id="PS51455">
    <property type="entry name" value="PIPK"/>
    <property type="match status" value="1"/>
</dbReference>
<dbReference type="Gene3D" id="3.30.40.10">
    <property type="entry name" value="Zinc/RING finger domain, C3HC4 (zinc finger)"/>
    <property type="match status" value="1"/>
</dbReference>
<evidence type="ECO:0000256" key="1">
    <source>
        <dbReference type="ARBA" id="ARBA00012009"/>
    </source>
</evidence>
<sequence length="1142" mass="132436">MSGEIILLGHDMWMHDSNTKTCLSCELPFTTFRRRHHCRYCGKIYCGKCATKKNEKISNKKIQRICAKCYTLIKRRINSHTPASISMEINNQAINSFREPSNLHSTSESHSSIEEDGQKVRLFTISEDVPHEVEMTKNEINAEDGWGQQSLEFLQERTNELIAHYQIQETWHGILVNLIQNIVSVLTPSVQFRGDFMEINKYLKVQKIIWNSLDLTSFMSGIAFVKNLANKKMLKKILNPKILFLNEVFENFEDSNLVSMDKLIDQEGSLSLITLKKILSINPSMIICSKSLPQVFLAELSNRNITALINVKKKLMDLIARATCGKILNTPDEIYHERNFLGQCNMFVQENRGSTLIDHFTGLNDLSLVGTVFISGPDAFELNSVKKIIRELVIEYRSIRLERMIFVNYTKNPIPNVFNELNDRVMIFKHFLISENKMCLKPEILAIEFYKEKDMALGEFLLNAAEKTEQHCRECGNSWGAHTLYYLKKGGRIKITFSKSSYESKSNEIYYSRECKVCGNSDSSFSILKRSFWEYSFYKLLNNFFQNYSILCQGRKCKHDFFKLSKLIFHVKNIKIIITWEENPCYHVLPLTSKPDVSKTNIEILQKIVAEIKSNSLELLDSMFISYREISNRLIKDIEENKKYQDNVLQSFTWEIEKNLTRLTNCIKDVNDMNAEQFENFLYAQAKRKELFLEICEIRMQILNSLPQPTRGRRKDKLSLLGDNISSSGGSSGETKKSPSPNPSIATDEEGDFSKIPRTGTFLRMLEKVAKVEDFCLRKDFIYMQKGNQTLPLGHNGLYIPIEENDLMSIIAYSLSSEEYYEEVLKTIPTPNDTDKIESELLSAYEKHFQHNFTTMDDEIYEKYLHKSNITQLFGHHITFNVHSFFPRQFHIIRSRIHTSYSEFLMGISCSDNRELKSGKSGATFTKSISNMYILKNVDEKEFNMFKELAPSYFRHFCNSELHNMPSLMIRTLGCYRVYTKNHTLGKQTCKWVMLFENLGCSMPAEVAVYDLKGSFNTRRLVNGKEKMTKMDRNFLEDFGGLPITISKEAKKILEVCIWNDTLFLSKHQVVDYSLLLIVSTTYKVITMAIIDYIAKYTFEKALEHNIKKIVSADNPTITKPTFYKNRFRESVSNSFFLELDE</sequence>
<dbReference type="GO" id="GO:0008270">
    <property type="term" value="F:zinc ion binding"/>
    <property type="evidence" value="ECO:0007669"/>
    <property type="project" value="UniProtKB-KW"/>
</dbReference>
<evidence type="ECO:0000256" key="9">
    <source>
        <dbReference type="PROSITE-ProRule" id="PRU00091"/>
    </source>
</evidence>
<evidence type="ECO:0000259" key="12">
    <source>
        <dbReference type="PROSITE" id="PS50178"/>
    </source>
</evidence>
<dbReference type="Pfam" id="PF01504">
    <property type="entry name" value="PIP5K"/>
    <property type="match status" value="2"/>
</dbReference>
<dbReference type="EC" id="2.7.1.150" evidence="1"/>
<keyword evidence="4 10" id="KW-0547">Nucleotide-binding</keyword>
<dbReference type="SUPFAM" id="SSF57903">
    <property type="entry name" value="FYVE/PHD zinc finger"/>
    <property type="match status" value="1"/>
</dbReference>
<reference evidence="15 16" key="1">
    <citation type="submission" date="2016-11" db="EMBL/GenBank/DDBJ databases">
        <title>The macronuclear genome of Stentor coeruleus: a giant cell with tiny introns.</title>
        <authorList>
            <person name="Slabodnick M."/>
            <person name="Ruby J.G."/>
            <person name="Reiff S.B."/>
            <person name="Swart E.C."/>
            <person name="Gosai S."/>
            <person name="Prabakaran S."/>
            <person name="Witkowska E."/>
            <person name="Larue G.E."/>
            <person name="Fisher S."/>
            <person name="Freeman R.M."/>
            <person name="Gunawardena J."/>
            <person name="Chu W."/>
            <person name="Stover N.A."/>
            <person name="Gregory B.D."/>
            <person name="Nowacki M."/>
            <person name="Derisi J."/>
            <person name="Roy S.W."/>
            <person name="Marshall W.F."/>
            <person name="Sood P."/>
        </authorList>
    </citation>
    <scope>NUCLEOTIDE SEQUENCE [LARGE SCALE GENOMIC DNA]</scope>
    <source>
        <strain evidence="15">WM001</strain>
    </source>
</reference>
<dbReference type="SMART" id="SM00330">
    <property type="entry name" value="PIPKc"/>
    <property type="match status" value="1"/>
</dbReference>
<dbReference type="CDD" id="cd17300">
    <property type="entry name" value="PIPKc_PIKfyve"/>
    <property type="match status" value="1"/>
</dbReference>
<keyword evidence="16" id="KW-1185">Reference proteome</keyword>
<dbReference type="EMBL" id="MPUH01001297">
    <property type="protein sequence ID" value="OMJ68661.1"/>
    <property type="molecule type" value="Genomic_DNA"/>
</dbReference>
<dbReference type="SUPFAM" id="SSF56104">
    <property type="entry name" value="SAICAR synthase-like"/>
    <property type="match status" value="1"/>
</dbReference>
<feature type="region of interest" description="Disordered" evidence="11">
    <location>
        <begin position="724"/>
        <end position="753"/>
    </location>
</feature>
<dbReference type="SUPFAM" id="SSF52029">
    <property type="entry name" value="GroEL apical domain-like"/>
    <property type="match status" value="1"/>
</dbReference>